<reference evidence="2 3" key="1">
    <citation type="submission" date="2020-03" db="EMBL/GenBank/DDBJ databases">
        <title>Sphingomonas sp. nov., isolated from fish.</title>
        <authorList>
            <person name="Hyun D.-W."/>
            <person name="Bae J.-W."/>
        </authorList>
    </citation>
    <scope>NUCLEOTIDE SEQUENCE [LARGE SCALE GENOMIC DNA]</scope>
    <source>
        <strain evidence="2 3">HDW15B</strain>
    </source>
</reference>
<accession>A0A6G7YNM2</accession>
<dbReference type="Proteomes" id="UP000503222">
    <property type="component" value="Chromosome"/>
</dbReference>
<dbReference type="KEGG" id="spii:G7077_04875"/>
<dbReference type="Gene3D" id="3.10.450.50">
    <property type="match status" value="1"/>
</dbReference>
<evidence type="ECO:0000313" key="3">
    <source>
        <dbReference type="Proteomes" id="UP000503222"/>
    </source>
</evidence>
<name>A0A6G7YNM2_9SPHN</name>
<proteinExistence type="predicted"/>
<feature type="domain" description="DUF4440" evidence="1">
    <location>
        <begin position="19"/>
        <end position="105"/>
    </location>
</feature>
<dbReference type="Pfam" id="PF14534">
    <property type="entry name" value="DUF4440"/>
    <property type="match status" value="1"/>
</dbReference>
<dbReference type="EMBL" id="CP049869">
    <property type="protein sequence ID" value="QIK78334.1"/>
    <property type="molecule type" value="Genomic_DNA"/>
</dbReference>
<sequence length="117" mass="13373">MNDERILEFERDLWVGAGDVYRERVSPDVVMVIPAEPFLLRGGQAIDAVERTPRWEDVEISDLSVDRAQEGLIVIGYRADASRGEERFTAYCTSTYQRIGDHQWHVIQHQQTVPAAT</sequence>
<organism evidence="2 3">
    <name type="scientific">Sphingomonas piscis</name>
    <dbReference type="NCBI Taxonomy" id="2714943"/>
    <lineage>
        <taxon>Bacteria</taxon>
        <taxon>Pseudomonadati</taxon>
        <taxon>Pseudomonadota</taxon>
        <taxon>Alphaproteobacteria</taxon>
        <taxon>Sphingomonadales</taxon>
        <taxon>Sphingomonadaceae</taxon>
        <taxon>Sphingomonas</taxon>
    </lineage>
</organism>
<dbReference type="RefSeq" id="WP_166410727.1">
    <property type="nucleotide sequence ID" value="NZ_CP049869.1"/>
</dbReference>
<dbReference type="AlphaFoldDB" id="A0A6G7YNM2"/>
<evidence type="ECO:0000313" key="2">
    <source>
        <dbReference type="EMBL" id="QIK78334.1"/>
    </source>
</evidence>
<dbReference type="InterPro" id="IPR027843">
    <property type="entry name" value="DUF4440"/>
</dbReference>
<dbReference type="InterPro" id="IPR032710">
    <property type="entry name" value="NTF2-like_dom_sf"/>
</dbReference>
<protein>
    <submittedName>
        <fullName evidence="2">DUF4440 domain-containing protein</fullName>
    </submittedName>
</protein>
<gene>
    <name evidence="2" type="ORF">G7077_04875</name>
</gene>
<evidence type="ECO:0000259" key="1">
    <source>
        <dbReference type="Pfam" id="PF14534"/>
    </source>
</evidence>
<keyword evidence="3" id="KW-1185">Reference proteome</keyword>
<dbReference type="SUPFAM" id="SSF54427">
    <property type="entry name" value="NTF2-like"/>
    <property type="match status" value="1"/>
</dbReference>